<proteinExistence type="predicted"/>
<evidence type="ECO:0000313" key="3">
    <source>
        <dbReference type="Proteomes" id="UP001610432"/>
    </source>
</evidence>
<keyword evidence="3" id="KW-1185">Reference proteome</keyword>
<dbReference type="Proteomes" id="UP001610432">
    <property type="component" value="Unassembled WGS sequence"/>
</dbReference>
<dbReference type="GeneID" id="98150224"/>
<comment type="caution">
    <text evidence="2">The sequence shown here is derived from an EMBL/GenBank/DDBJ whole genome shotgun (WGS) entry which is preliminary data.</text>
</comment>
<feature type="compositionally biased region" description="Polar residues" evidence="1">
    <location>
        <begin position="1"/>
        <end position="27"/>
    </location>
</feature>
<feature type="region of interest" description="Disordered" evidence="1">
    <location>
        <begin position="1"/>
        <end position="51"/>
    </location>
</feature>
<accession>A0ABR4LVD1</accession>
<name>A0ABR4LVD1_9EURO</name>
<sequence length="187" mass="20481">MPWETRGSNASRENRLPTSLPTESGVNARSKGNFPHPPQPPTARRNPTLCSSWSSRHGSGIRKLALPASCVSVRNSSHAYPTMRLLASFTPDPVRVAAQRATLPRDQVLPDLAALATLRSQATVDRNCTSLTIPFIARRGLTGFAVSVRCKSVTLQAGGYHGWFDCRILAQERRFDEAGQSFDLTDH</sequence>
<dbReference type="RefSeq" id="XP_070887331.1">
    <property type="nucleotide sequence ID" value="XM_071035152.1"/>
</dbReference>
<organism evidence="2 3">
    <name type="scientific">Aspergillus lucknowensis</name>
    <dbReference type="NCBI Taxonomy" id="176173"/>
    <lineage>
        <taxon>Eukaryota</taxon>
        <taxon>Fungi</taxon>
        <taxon>Dikarya</taxon>
        <taxon>Ascomycota</taxon>
        <taxon>Pezizomycotina</taxon>
        <taxon>Eurotiomycetes</taxon>
        <taxon>Eurotiomycetidae</taxon>
        <taxon>Eurotiales</taxon>
        <taxon>Aspergillaceae</taxon>
        <taxon>Aspergillus</taxon>
        <taxon>Aspergillus subgen. Nidulantes</taxon>
    </lineage>
</organism>
<dbReference type="EMBL" id="JBFXLQ010000014">
    <property type="protein sequence ID" value="KAL2868352.1"/>
    <property type="molecule type" value="Genomic_DNA"/>
</dbReference>
<protein>
    <submittedName>
        <fullName evidence="2">Uncharacterized protein</fullName>
    </submittedName>
</protein>
<gene>
    <name evidence="2" type="ORF">BJX67DRAFT_55043</name>
</gene>
<evidence type="ECO:0000256" key="1">
    <source>
        <dbReference type="SAM" id="MobiDB-lite"/>
    </source>
</evidence>
<reference evidence="2 3" key="1">
    <citation type="submission" date="2024-07" db="EMBL/GenBank/DDBJ databases">
        <title>Section-level genome sequencing and comparative genomics of Aspergillus sections Usti and Cavernicolus.</title>
        <authorList>
            <consortium name="Lawrence Berkeley National Laboratory"/>
            <person name="Nybo J.L."/>
            <person name="Vesth T.C."/>
            <person name="Theobald S."/>
            <person name="Frisvad J.C."/>
            <person name="Larsen T.O."/>
            <person name="Kjaerboelling I."/>
            <person name="Rothschild-Mancinelli K."/>
            <person name="Lyhne E.K."/>
            <person name="Kogle M.E."/>
            <person name="Barry K."/>
            <person name="Clum A."/>
            <person name="Na H."/>
            <person name="Ledsgaard L."/>
            <person name="Lin J."/>
            <person name="Lipzen A."/>
            <person name="Kuo A."/>
            <person name="Riley R."/>
            <person name="Mondo S."/>
            <person name="Labutti K."/>
            <person name="Haridas S."/>
            <person name="Pangalinan J."/>
            <person name="Salamov A.A."/>
            <person name="Simmons B.A."/>
            <person name="Magnuson J.K."/>
            <person name="Chen J."/>
            <person name="Drula E."/>
            <person name="Henrissat B."/>
            <person name="Wiebenga A."/>
            <person name="Lubbers R.J."/>
            <person name="Gomes A.C."/>
            <person name="Macurrencykelacurrency M.R."/>
            <person name="Stajich J."/>
            <person name="Grigoriev I.V."/>
            <person name="Mortensen U.H."/>
            <person name="De Vries R.P."/>
            <person name="Baker S.E."/>
            <person name="Andersen M.R."/>
        </authorList>
    </citation>
    <scope>NUCLEOTIDE SEQUENCE [LARGE SCALE GENOMIC DNA]</scope>
    <source>
        <strain evidence="2 3">CBS 449.75</strain>
    </source>
</reference>
<evidence type="ECO:0000313" key="2">
    <source>
        <dbReference type="EMBL" id="KAL2868352.1"/>
    </source>
</evidence>